<comment type="caution">
    <text evidence="2">The sequence shown here is derived from an EMBL/GenBank/DDBJ whole genome shotgun (WGS) entry which is preliminary data.</text>
</comment>
<reference evidence="2" key="2">
    <citation type="journal article" date="2019" name="IMA Fungus">
        <title>Genome sequencing and comparison of five Tilletia species to identify candidate genes for the detection of regulated species infecting wheat.</title>
        <authorList>
            <person name="Nguyen H.D.T."/>
            <person name="Sultana T."/>
            <person name="Kesanakurti P."/>
            <person name="Hambleton S."/>
        </authorList>
    </citation>
    <scope>NUCLEOTIDE SEQUENCE</scope>
    <source>
        <strain evidence="2">DAOMC 238032</strain>
    </source>
</reference>
<name>A0A8T8TAN6_9BASI</name>
<keyword evidence="1" id="KW-0472">Membrane</keyword>
<keyword evidence="1" id="KW-1133">Transmembrane helix</keyword>
<evidence type="ECO:0000256" key="1">
    <source>
        <dbReference type="SAM" id="Phobius"/>
    </source>
</evidence>
<dbReference type="EMBL" id="LWDD02000640">
    <property type="protein sequence ID" value="KAE8257645.1"/>
    <property type="molecule type" value="Genomic_DNA"/>
</dbReference>
<feature type="transmembrane region" description="Helical" evidence="1">
    <location>
        <begin position="416"/>
        <end position="438"/>
    </location>
</feature>
<feature type="transmembrane region" description="Helical" evidence="1">
    <location>
        <begin position="172"/>
        <end position="190"/>
    </location>
</feature>
<organism evidence="2 3">
    <name type="scientific">Tilletia caries</name>
    <name type="common">wheat bunt fungus</name>
    <dbReference type="NCBI Taxonomy" id="13290"/>
    <lineage>
        <taxon>Eukaryota</taxon>
        <taxon>Fungi</taxon>
        <taxon>Dikarya</taxon>
        <taxon>Basidiomycota</taxon>
        <taxon>Ustilaginomycotina</taxon>
        <taxon>Exobasidiomycetes</taxon>
        <taxon>Tilletiales</taxon>
        <taxon>Tilletiaceae</taxon>
        <taxon>Tilletia</taxon>
    </lineage>
</organism>
<evidence type="ECO:0000313" key="2">
    <source>
        <dbReference type="EMBL" id="KAE8257645.1"/>
    </source>
</evidence>
<accession>A0A8T8TAN6</accession>
<feature type="transmembrane region" description="Helical" evidence="1">
    <location>
        <begin position="349"/>
        <end position="369"/>
    </location>
</feature>
<feature type="transmembrane region" description="Helical" evidence="1">
    <location>
        <begin position="202"/>
        <end position="225"/>
    </location>
</feature>
<feature type="transmembrane region" description="Helical" evidence="1">
    <location>
        <begin position="306"/>
        <end position="328"/>
    </location>
</feature>
<evidence type="ECO:0000313" key="3">
    <source>
        <dbReference type="Proteomes" id="UP000077671"/>
    </source>
</evidence>
<proteinExistence type="predicted"/>
<dbReference type="Proteomes" id="UP000077671">
    <property type="component" value="Unassembled WGS sequence"/>
</dbReference>
<feature type="transmembrane region" description="Helical" evidence="1">
    <location>
        <begin position="86"/>
        <end position="109"/>
    </location>
</feature>
<protein>
    <submittedName>
        <fullName evidence="2">Uncharacterized protein</fullName>
    </submittedName>
</protein>
<gene>
    <name evidence="2" type="ORF">A4X03_0g4598</name>
</gene>
<dbReference type="AlphaFoldDB" id="A0A8T8TAN6"/>
<reference evidence="2" key="1">
    <citation type="submission" date="2016-04" db="EMBL/GenBank/DDBJ databases">
        <authorList>
            <person name="Nguyen H.D."/>
            <person name="Kesanakurti P."/>
            <person name="Cullis J."/>
            <person name="Levesque C.A."/>
            <person name="Hambleton S."/>
        </authorList>
    </citation>
    <scope>NUCLEOTIDE SEQUENCE</scope>
    <source>
        <strain evidence="2">DAOMC 238032</strain>
    </source>
</reference>
<feature type="transmembrane region" description="Helical" evidence="1">
    <location>
        <begin position="274"/>
        <end position="294"/>
    </location>
</feature>
<sequence>MCSTWDKDLIDKDLIDKDLIDKDLIDKDLIDKDLIDKDLIPTVTRRSFINMLRSPLLWAHAVADAKAMSKVQGRGQSTSRPSSPKLLIAIPTLTILAGVLVHILALHFAPKNGIDHLVKMDISQLAAEIQMSDAWPAFLRARSDPDVTSLTKTLLIIVVFFRDMLSTQFARGILWLLAVASMPLILHILLESTKTGRHPLLSPLNIFITASIGQVFCLGCATNLISVPSHAYVRYVQVVRANDALNASQKDGNQAISKSTIHPLPSAGVWKTNVASFLAGLAILTTALSIHVSPTKYPQEWIASNLAFQFFPVFFLPLLLPGLSAATAEPAPVPKSGRIVTPRLHSARLYRNTSLIAVPLWWLGLYLTVTPLSDKVRHLLTVVRDIGYLKAIQFIQEEGIRTAINVAFPLSHGEWLLIWDCTGILIALFSVAWIDLVADDWAYRLFSSKVSAYKRPHEERHLLEDAIVGLPSTLVLGPGFTGARYFERREIMAEKARLSGE</sequence>
<keyword evidence="1" id="KW-0812">Transmembrane</keyword>